<accession>A0A5A9GFV3</accession>
<dbReference type="InterPro" id="IPR001387">
    <property type="entry name" value="Cro/C1-type_HTH"/>
</dbReference>
<dbReference type="Proteomes" id="UP000324927">
    <property type="component" value="Unassembled WGS sequence"/>
</dbReference>
<protein>
    <submittedName>
        <fullName evidence="2">Helix-turn-helix transcriptional regulator</fullName>
    </submittedName>
</protein>
<dbReference type="GO" id="GO:0003677">
    <property type="term" value="F:DNA binding"/>
    <property type="evidence" value="ECO:0007669"/>
    <property type="project" value="InterPro"/>
</dbReference>
<dbReference type="EMBL" id="VTTN01000014">
    <property type="protein sequence ID" value="KAA0592695.1"/>
    <property type="molecule type" value="Genomic_DNA"/>
</dbReference>
<evidence type="ECO:0000259" key="1">
    <source>
        <dbReference type="Pfam" id="PF13443"/>
    </source>
</evidence>
<reference evidence="2 3" key="1">
    <citation type="submission" date="2019-08" db="EMBL/GenBank/DDBJ databases">
        <authorList>
            <person name="Grouzdev D."/>
            <person name="Tikhonova E."/>
            <person name="Kravchenko I."/>
        </authorList>
    </citation>
    <scope>NUCLEOTIDE SEQUENCE [LARGE SCALE GENOMIC DNA]</scope>
    <source>
        <strain evidence="2 3">59b</strain>
    </source>
</reference>
<evidence type="ECO:0000313" key="2">
    <source>
        <dbReference type="EMBL" id="KAA0592695.1"/>
    </source>
</evidence>
<organism evidence="2 3">
    <name type="scientific">Azospirillum lipoferum</name>
    <dbReference type="NCBI Taxonomy" id="193"/>
    <lineage>
        <taxon>Bacteria</taxon>
        <taxon>Pseudomonadati</taxon>
        <taxon>Pseudomonadota</taxon>
        <taxon>Alphaproteobacteria</taxon>
        <taxon>Rhodospirillales</taxon>
        <taxon>Azospirillaceae</taxon>
        <taxon>Azospirillum</taxon>
    </lineage>
</organism>
<dbReference type="OrthoDB" id="8115576at2"/>
<gene>
    <name evidence="2" type="ORF">FZ942_26450</name>
</gene>
<name>A0A5A9GFV3_AZOLI</name>
<feature type="domain" description="HTH cro/C1-type" evidence="1">
    <location>
        <begin position="53"/>
        <end position="115"/>
    </location>
</feature>
<dbReference type="InterPro" id="IPR010982">
    <property type="entry name" value="Lambda_DNA-bd_dom_sf"/>
</dbReference>
<dbReference type="SUPFAM" id="SSF47413">
    <property type="entry name" value="lambda repressor-like DNA-binding domains"/>
    <property type="match status" value="1"/>
</dbReference>
<sequence length="181" mass="20091">MVQPLVGRAKDGDNAGLHGKAIGEYGNYDLILSHFLLPSNLNMFAAMNDWAKRLRDRMAHRQLTKAEVVRRVRIDHKTLDRFLTGTLDHGLQPDQFLRLCEVLAISPNQALGVEPMDGADSVTIDALAPERARILERAQTLPREDRRLVADLLDRLAHHRVGSGRSTIGGEDSGDTELPAE</sequence>
<comment type="caution">
    <text evidence="2">The sequence shown here is derived from an EMBL/GenBank/DDBJ whole genome shotgun (WGS) entry which is preliminary data.</text>
</comment>
<evidence type="ECO:0000313" key="3">
    <source>
        <dbReference type="Proteomes" id="UP000324927"/>
    </source>
</evidence>
<proteinExistence type="predicted"/>
<dbReference type="RefSeq" id="WP_149234062.1">
    <property type="nucleotide sequence ID" value="NZ_JALJXJ010000017.1"/>
</dbReference>
<dbReference type="AlphaFoldDB" id="A0A5A9GFV3"/>
<keyword evidence="3" id="KW-1185">Reference proteome</keyword>
<dbReference type="Pfam" id="PF13443">
    <property type="entry name" value="HTH_26"/>
    <property type="match status" value="1"/>
</dbReference>